<accession>F4RSA6</accession>
<evidence type="ECO:0008006" key="5">
    <source>
        <dbReference type="Google" id="ProtNLM"/>
    </source>
</evidence>
<dbReference type="GeneID" id="18930295"/>
<name>F4RSA6_MELLP</name>
<reference evidence="4" key="1">
    <citation type="journal article" date="2011" name="Proc. Natl. Acad. Sci. U.S.A.">
        <title>Obligate biotrophy features unraveled by the genomic analysis of rust fungi.</title>
        <authorList>
            <person name="Duplessis S."/>
            <person name="Cuomo C.A."/>
            <person name="Lin Y.-C."/>
            <person name="Aerts A."/>
            <person name="Tisserant E."/>
            <person name="Veneault-Fourrey C."/>
            <person name="Joly D.L."/>
            <person name="Hacquard S."/>
            <person name="Amselem J."/>
            <person name="Cantarel B.L."/>
            <person name="Chiu R."/>
            <person name="Coutinho P.M."/>
            <person name="Feau N."/>
            <person name="Field M."/>
            <person name="Frey P."/>
            <person name="Gelhaye E."/>
            <person name="Goldberg J."/>
            <person name="Grabherr M.G."/>
            <person name="Kodira C.D."/>
            <person name="Kohler A."/>
            <person name="Kuees U."/>
            <person name="Lindquist E.A."/>
            <person name="Lucas S.M."/>
            <person name="Mago R."/>
            <person name="Mauceli E."/>
            <person name="Morin E."/>
            <person name="Murat C."/>
            <person name="Pangilinan J.L."/>
            <person name="Park R."/>
            <person name="Pearson M."/>
            <person name="Quesneville H."/>
            <person name="Rouhier N."/>
            <person name="Sakthikumar S."/>
            <person name="Salamov A.A."/>
            <person name="Schmutz J."/>
            <person name="Selles B."/>
            <person name="Shapiro H."/>
            <person name="Tanguay P."/>
            <person name="Tuskan G.A."/>
            <person name="Henrissat B."/>
            <person name="Van de Peer Y."/>
            <person name="Rouze P."/>
            <person name="Ellis J.G."/>
            <person name="Dodds P.N."/>
            <person name="Schein J.E."/>
            <person name="Zhong S."/>
            <person name="Hamelin R.C."/>
            <person name="Grigoriev I.V."/>
            <person name="Szabo L.J."/>
            <person name="Martin F."/>
        </authorList>
    </citation>
    <scope>NUCLEOTIDE SEQUENCE [LARGE SCALE GENOMIC DNA]</scope>
    <source>
        <strain evidence="4">98AG31 / pathotype 3-4-7</strain>
    </source>
</reference>
<dbReference type="HOGENOM" id="CLU_1054017_0_0_1"/>
<proteinExistence type="predicted"/>
<evidence type="ECO:0000256" key="2">
    <source>
        <dbReference type="SAM" id="SignalP"/>
    </source>
</evidence>
<dbReference type="AlphaFoldDB" id="F4RSA6"/>
<gene>
    <name evidence="3" type="ORF">MELLADRAFT_64660</name>
</gene>
<keyword evidence="4" id="KW-1185">Reference proteome</keyword>
<dbReference type="OrthoDB" id="10661907at2759"/>
<keyword evidence="2" id="KW-0732">Signal</keyword>
<organism evidence="4">
    <name type="scientific">Melampsora larici-populina (strain 98AG31 / pathotype 3-4-7)</name>
    <name type="common">Poplar leaf rust fungus</name>
    <dbReference type="NCBI Taxonomy" id="747676"/>
    <lineage>
        <taxon>Eukaryota</taxon>
        <taxon>Fungi</taxon>
        <taxon>Dikarya</taxon>
        <taxon>Basidiomycota</taxon>
        <taxon>Pucciniomycotina</taxon>
        <taxon>Pucciniomycetes</taxon>
        <taxon>Pucciniales</taxon>
        <taxon>Melampsoraceae</taxon>
        <taxon>Melampsora</taxon>
    </lineage>
</organism>
<dbReference type="InParanoid" id="F4RSA6"/>
<dbReference type="KEGG" id="mlr:MELLADRAFT_64660"/>
<feature type="signal peptide" evidence="2">
    <location>
        <begin position="1"/>
        <end position="24"/>
    </location>
</feature>
<evidence type="ECO:0000313" key="4">
    <source>
        <dbReference type="Proteomes" id="UP000001072"/>
    </source>
</evidence>
<dbReference type="Proteomes" id="UP000001072">
    <property type="component" value="Unassembled WGS sequence"/>
</dbReference>
<feature type="region of interest" description="Disordered" evidence="1">
    <location>
        <begin position="81"/>
        <end position="119"/>
    </location>
</feature>
<protein>
    <recommendedName>
        <fullName evidence="5">Secreted protein</fullName>
    </recommendedName>
</protein>
<evidence type="ECO:0000256" key="1">
    <source>
        <dbReference type="SAM" id="MobiDB-lite"/>
    </source>
</evidence>
<dbReference type="EMBL" id="GL883117">
    <property type="protein sequence ID" value="EGG04724.1"/>
    <property type="molecule type" value="Genomic_DNA"/>
</dbReference>
<feature type="chain" id="PRO_5003315413" description="Secreted protein" evidence="2">
    <location>
        <begin position="25"/>
        <end position="264"/>
    </location>
</feature>
<dbReference type="RefSeq" id="XP_007412163.1">
    <property type="nucleotide sequence ID" value="XM_007412101.1"/>
</dbReference>
<sequence length="264" mass="29823">MRNLRVLAPWGLLIICGLIDQSHSLPVPGLGNDVAESIVRDVKGDETSTPAQEEVWQQVSSRSSRRKQKYVVKNTTLKEIEDNPLEEDEKFPEGAGQNTFPSTDSSSASDKTSKTNPMIHRDLTSAQEELLKNMSGALLRRRRKRARKAALKKIAENTPEEGEKFLEGAEQNTLQKLAPTSNEIMEQESTGLRLRRKNLRRVKKAPVREIEDSPPEEVEEEIADQHPVATAFKRIVIYYLLGYQSMMGNSFGQRVGNDPFARFF</sequence>
<dbReference type="VEuPathDB" id="FungiDB:MELLADRAFT_64660"/>
<evidence type="ECO:0000313" key="3">
    <source>
        <dbReference type="EMBL" id="EGG04724.1"/>
    </source>
</evidence>